<dbReference type="OrthoDB" id="303107at2759"/>
<name>A0A0F9XTF9_TRIHA</name>
<sequence>MEQVQRIRNMWQFANLCQWIYIFGDAASIDDSVDIECIEAECLKPNSTILSDVALALLKMVSSQRGLTHASFDDQARRQYILKSPESNPFGDEDEPKAFADLDIFTKIRVMQQFTQWIMIRPELLREKMKEQKDTEQTTWRIEPYGWDSEDRTYYVLDDNRVYRLSEAPPSHKAASSKPTRQPRRSGKRRRISEAIDDDTTTISNGPEADFEDSHLGGMVWECVAVTLEEVQALVNNMASSRDENEKILRRQLRDHLVPILEKQEEDRNRRKLKREKELQTLAKLANAKRSSRIAMKAEQRQQEEIAKIEQEQLREAAAIQQREEQKREKVQRELEMRLVSREQRLKKREERRVVRGESGTPASVDEGSEAAAPDGMSQQPQTQLEIGANPLATKDKQEEEEGWVFDCSCGLYGQVDDGNHSVACERCNVWQHSKCLGISEAAADHPDFHFICASCRQKGTHDVAAQSLSPPKIEVKLGIEQTTEPTAVNLEPAAVKIEPPVISVGNNSVNIKPIVVDTEPVAAIHTEPVAAITSEPAAPITTQPAAPITTEPAAPITTEPAAAIHTEPVAAITPKPAAPITTEAAATTHNEQVDAIHTEPAAVSSEHRPIGTGSI</sequence>
<dbReference type="PANTHER" id="PTHR14296">
    <property type="entry name" value="REMODELING AND SPACING FACTOR 1"/>
    <property type="match status" value="1"/>
</dbReference>
<evidence type="ECO:0000313" key="7">
    <source>
        <dbReference type="EMBL" id="KKP03378.1"/>
    </source>
</evidence>
<keyword evidence="4" id="KW-0175">Coiled coil</keyword>
<dbReference type="EMBL" id="JOKZ01000112">
    <property type="protein sequence ID" value="KKP03378.1"/>
    <property type="molecule type" value="Genomic_DNA"/>
</dbReference>
<evidence type="ECO:0000256" key="4">
    <source>
        <dbReference type="SAM" id="Coils"/>
    </source>
</evidence>
<reference evidence="8" key="1">
    <citation type="journal article" date="2015" name="Genome Announc.">
        <title>Draft whole-genome sequence of the biocontrol agent Trichoderma harzianum T6776.</title>
        <authorList>
            <person name="Baroncelli R."/>
            <person name="Piaggeschi G."/>
            <person name="Fiorini L."/>
            <person name="Bertolini E."/>
            <person name="Zapparata A."/>
            <person name="Pe M.E."/>
            <person name="Sarrocco S."/>
            <person name="Vannacci G."/>
        </authorList>
    </citation>
    <scope>NUCLEOTIDE SEQUENCE [LARGE SCALE GENOMIC DNA]</scope>
    <source>
        <strain evidence="8">T6776</strain>
    </source>
</reference>
<dbReference type="SUPFAM" id="SSF57903">
    <property type="entry name" value="FYVE/PHD zinc finger"/>
    <property type="match status" value="1"/>
</dbReference>
<dbReference type="InterPro" id="IPR019786">
    <property type="entry name" value="Zinc_finger_PHD-type_CS"/>
</dbReference>
<protein>
    <recommendedName>
        <fullName evidence="6">Zinc finger PHD-type domain-containing protein</fullName>
    </recommendedName>
</protein>
<evidence type="ECO:0000256" key="2">
    <source>
        <dbReference type="ARBA" id="ARBA00022771"/>
    </source>
</evidence>
<evidence type="ECO:0000313" key="8">
    <source>
        <dbReference type="Proteomes" id="UP000034112"/>
    </source>
</evidence>
<dbReference type="InterPro" id="IPR028938">
    <property type="entry name" value="Rsf1-like"/>
</dbReference>
<proteinExistence type="predicted"/>
<evidence type="ECO:0000259" key="6">
    <source>
        <dbReference type="SMART" id="SM00249"/>
    </source>
</evidence>
<evidence type="ECO:0000256" key="1">
    <source>
        <dbReference type="ARBA" id="ARBA00022723"/>
    </source>
</evidence>
<feature type="region of interest" description="Disordered" evidence="5">
    <location>
        <begin position="166"/>
        <end position="209"/>
    </location>
</feature>
<dbReference type="InterPro" id="IPR001965">
    <property type="entry name" value="Znf_PHD"/>
</dbReference>
<dbReference type="Pfam" id="PF00628">
    <property type="entry name" value="PHD"/>
    <property type="match status" value="1"/>
</dbReference>
<dbReference type="Proteomes" id="UP000034112">
    <property type="component" value="Unassembled WGS sequence"/>
</dbReference>
<evidence type="ECO:0000256" key="5">
    <source>
        <dbReference type="SAM" id="MobiDB-lite"/>
    </source>
</evidence>
<comment type="caution">
    <text evidence="7">The sequence shown here is derived from an EMBL/GenBank/DDBJ whole genome shotgun (WGS) entry which is preliminary data.</text>
</comment>
<gene>
    <name evidence="7" type="ORF">THAR02_04521</name>
</gene>
<feature type="compositionally biased region" description="Basic residues" evidence="5">
    <location>
        <begin position="181"/>
        <end position="191"/>
    </location>
</feature>
<dbReference type="GO" id="GO:0008270">
    <property type="term" value="F:zinc ion binding"/>
    <property type="evidence" value="ECO:0007669"/>
    <property type="project" value="UniProtKB-KW"/>
</dbReference>
<dbReference type="Gene3D" id="3.30.40.10">
    <property type="entry name" value="Zinc/RING finger domain, C3HC4 (zinc finger)"/>
    <property type="match status" value="1"/>
</dbReference>
<dbReference type="PROSITE" id="PS01359">
    <property type="entry name" value="ZF_PHD_1"/>
    <property type="match status" value="1"/>
</dbReference>
<feature type="domain" description="Zinc finger PHD-type" evidence="6">
    <location>
        <begin position="407"/>
        <end position="457"/>
    </location>
</feature>
<keyword evidence="3" id="KW-0862">Zinc</keyword>
<dbReference type="GO" id="GO:0031213">
    <property type="term" value="C:RSF complex"/>
    <property type="evidence" value="ECO:0007669"/>
    <property type="project" value="InterPro"/>
</dbReference>
<feature type="region of interest" description="Disordered" evidence="5">
    <location>
        <begin position="349"/>
        <end position="382"/>
    </location>
</feature>
<dbReference type="InterPro" id="IPR013083">
    <property type="entry name" value="Znf_RING/FYVE/PHD"/>
</dbReference>
<dbReference type="GO" id="GO:0006355">
    <property type="term" value="P:regulation of DNA-templated transcription"/>
    <property type="evidence" value="ECO:0007669"/>
    <property type="project" value="InterPro"/>
</dbReference>
<dbReference type="OMA" id="MTWECLA"/>
<accession>A0A0F9XTF9</accession>
<dbReference type="SMART" id="SM00249">
    <property type="entry name" value="PHD"/>
    <property type="match status" value="1"/>
</dbReference>
<dbReference type="AlphaFoldDB" id="A0A0F9XTF9"/>
<organism evidence="7 8">
    <name type="scientific">Trichoderma harzianum</name>
    <name type="common">Hypocrea lixii</name>
    <dbReference type="NCBI Taxonomy" id="5544"/>
    <lineage>
        <taxon>Eukaryota</taxon>
        <taxon>Fungi</taxon>
        <taxon>Dikarya</taxon>
        <taxon>Ascomycota</taxon>
        <taxon>Pezizomycotina</taxon>
        <taxon>Sordariomycetes</taxon>
        <taxon>Hypocreomycetidae</taxon>
        <taxon>Hypocreales</taxon>
        <taxon>Hypocreaceae</taxon>
        <taxon>Trichoderma</taxon>
    </lineage>
</organism>
<feature type="coiled-coil region" evidence="4">
    <location>
        <begin position="295"/>
        <end position="334"/>
    </location>
</feature>
<evidence type="ECO:0000256" key="3">
    <source>
        <dbReference type="ARBA" id="ARBA00022833"/>
    </source>
</evidence>
<keyword evidence="2" id="KW-0863">Zinc-finger</keyword>
<dbReference type="InterPro" id="IPR011011">
    <property type="entry name" value="Znf_FYVE_PHD"/>
</dbReference>
<dbReference type="PANTHER" id="PTHR14296:SF3">
    <property type="entry name" value="DIKAR, ISOFORM F"/>
    <property type="match status" value="1"/>
</dbReference>
<keyword evidence="1" id="KW-0479">Metal-binding</keyword>
<dbReference type="InterPro" id="IPR019787">
    <property type="entry name" value="Znf_PHD-finger"/>
</dbReference>